<dbReference type="InterPro" id="IPR012337">
    <property type="entry name" value="RNaseH-like_sf"/>
</dbReference>
<name>A0A674ER66_SALTR</name>
<dbReference type="InterPro" id="IPR002156">
    <property type="entry name" value="RNaseH_domain"/>
</dbReference>
<keyword evidence="6" id="KW-0255">Endonuclease</keyword>
<dbReference type="OMA" id="INAGHEF"/>
<evidence type="ECO:0000256" key="7">
    <source>
        <dbReference type="ARBA" id="ARBA00022842"/>
    </source>
</evidence>
<dbReference type="InterPro" id="IPR021109">
    <property type="entry name" value="Peptidase_aspartic_dom_sf"/>
</dbReference>
<keyword evidence="9" id="KW-0229">DNA integration</keyword>
<dbReference type="Pfam" id="PF00078">
    <property type="entry name" value="RVT_1"/>
    <property type="match status" value="1"/>
</dbReference>
<dbReference type="Pfam" id="PF17919">
    <property type="entry name" value="RT_RNaseH_2"/>
    <property type="match status" value="1"/>
</dbReference>
<evidence type="ECO:0000256" key="10">
    <source>
        <dbReference type="ARBA" id="ARBA00022918"/>
    </source>
</evidence>
<dbReference type="Ensembl" id="ENSSTUT00000117971.1">
    <property type="protein sequence ID" value="ENSSTUP00000110187.1"/>
    <property type="gene ID" value="ENSSTUG00000048891.1"/>
</dbReference>
<dbReference type="InterPro" id="IPR036397">
    <property type="entry name" value="RNaseH_sf"/>
</dbReference>
<dbReference type="GO" id="GO:0004190">
    <property type="term" value="F:aspartic-type endopeptidase activity"/>
    <property type="evidence" value="ECO:0007669"/>
    <property type="project" value="InterPro"/>
</dbReference>
<dbReference type="GO" id="GO:0004523">
    <property type="term" value="F:RNA-DNA hybrid ribonuclease activity"/>
    <property type="evidence" value="ECO:0007669"/>
    <property type="project" value="UniProtKB-EC"/>
</dbReference>
<evidence type="ECO:0000256" key="3">
    <source>
        <dbReference type="ARBA" id="ARBA00022679"/>
    </source>
</evidence>
<dbReference type="Gene3D" id="2.40.70.10">
    <property type="entry name" value="Acid Proteases"/>
    <property type="match status" value="1"/>
</dbReference>
<protein>
    <recommendedName>
        <fullName evidence="2">ribonuclease H</fullName>
        <ecNumber evidence="2">3.1.26.4</ecNumber>
    </recommendedName>
</protein>
<evidence type="ECO:0000256" key="5">
    <source>
        <dbReference type="ARBA" id="ARBA00022722"/>
    </source>
</evidence>
<dbReference type="GeneTree" id="ENSGT01140000282569"/>
<dbReference type="InterPro" id="IPR043502">
    <property type="entry name" value="DNA/RNA_pol_sf"/>
</dbReference>
<keyword evidence="3" id="KW-0808">Transferase</keyword>
<feature type="domain" description="Reverse transcriptase" evidence="13">
    <location>
        <begin position="675"/>
        <end position="854"/>
    </location>
</feature>
<keyword evidence="16" id="KW-1185">Reference proteome</keyword>
<dbReference type="PROSITE" id="PS50879">
    <property type="entry name" value="RNASE_H_1"/>
    <property type="match status" value="1"/>
</dbReference>
<dbReference type="GO" id="GO:0006508">
    <property type="term" value="P:proteolysis"/>
    <property type="evidence" value="ECO:0007669"/>
    <property type="project" value="InterPro"/>
</dbReference>
<dbReference type="Gene3D" id="3.10.10.10">
    <property type="entry name" value="HIV Type 1 Reverse Transcriptase, subunit A, domain 1"/>
    <property type="match status" value="1"/>
</dbReference>
<dbReference type="Gene3D" id="1.10.340.70">
    <property type="match status" value="1"/>
</dbReference>
<evidence type="ECO:0000256" key="12">
    <source>
        <dbReference type="ARBA" id="ARBA00023268"/>
    </source>
</evidence>
<keyword evidence="8" id="KW-0694">RNA-binding</keyword>
<dbReference type="InterPro" id="IPR001969">
    <property type="entry name" value="Aspartic_peptidase_AS"/>
</dbReference>
<dbReference type="CDD" id="cd01647">
    <property type="entry name" value="RT_LTR"/>
    <property type="match status" value="1"/>
</dbReference>
<keyword evidence="10" id="KW-0695">RNA-directed DNA polymerase</keyword>
<sequence length="1417" mass="157342">MHEISSFATDDSSTIPIEDPLGHVGDLSVLEIDADYKPLRSPNPLHFVGDMTRKTNSNRPYLRTVLEDCVTCHALIDSGSTISLISETLLDELKRAVDPTKRWLKTEHCDTNLRGFTQATSPLTKRLLLKLNFESVSLIHPVYVTSIEIERMLIGSDLIDRLVPLMDWKTNQIWSQIPMPTPLTSPHSSKATCHTLCNDVGQTSASDANPVNLAMSPPFVAKDNVSSTRNLTEHVVFLCGLVDSPADTYRPPLIGGVCLNGTMAEDTRLATWSEKSAISLEMFNEISKTANCHPLVPKTFRFPLGTTPQTTLTAIGVCALSIRIGTKELSHYLLVVADLPHTVYVGADILVRLGVKLDTIHQVLWSLAQPNQHALSFDPVRMASGQTIPEACKTITESAMLIPARTTEVSVRLNLAPGYRMEGTTAFFQPSPKLFDLGLTINGNPLLELTARSTYLLVQNLTQADISIPRHTQLGTLIDYAFHDFELVVPVIGPLPSSLDLDGEGGTLFTCQSKAIALTPVLPLDDTSAFRLDVDPDSNLLIYSIVTEDDIASPPACEVHSCEKTTDDSSKGDMPSPPDEDLYNVAEPYPGFHAQVIQLLSEADALVNDTERHQLRELFNKHSEIWSTGSLDCGVTGIHVVRIPTPPGATPTFVRQYKIPLAAYAAVQEIIDSLLAKRIIRECNSTYSAPVWPVLKPTGKWRLTIDYRQLNKLVPLSRWPMTQLDQELPKVANAKYFSTVDVANGFWTMTVDPRDQHKLAFSFLNKLFTFNRCPFGYANSPSEFNIFLHKAMPDAASRGTIIYVDDVLMRSETWSHHLNEMDHVLTQLGTAGAKLAIMKGQWCRNKVNYVGLLVGAEGILPQSNRIQAVRNIKTPTNLHEVRSFLGVCNYSRQFIENYADLSKPLTHLLQKDTPFVWDVTHNEAVASLKNLLCEAPCLVYPNKDKTFFLEVGFSEHCLSAGLYQKYDQDKRVVAYASKTLNPAEHKYSDCKKALLSTVWAIKHFTSYVGGQKVIIETCHQPVTFLKSQRIREGAVHNSRIAAWLMTLQSHDVVINYAKAKNLPLGSALAVCQHCGDDETDSGPPPRDIAPPLPSNHHYFEENVCLDMPMAFVDGCSYRHLDHLQAGVELVWHNDIPCKPLQFQLGNKTSQFAEVAGVLITLQTAVKHRLAELAICTDSNYARLTFLCHLPFWKQKHMTTSSGKEVKNKELILACDDLITKHDIQVYWKKVKGHSKSPGRDKLGNDHADSMAKSGAIHGTPWVFAARDEKPTEEAMVSAVTRSHVAPRKTSSHKHNVLLTHSFMNGDLVAMQHQDESLATLMAFLSDPVNHPVSELALAGSHDLRSLYATKQHLTLVDDLLVYVSETDTARRWVVPKTQRGIMIAHAHDEPCGGHRGVKATCETLPTGLTWNKTWHDT</sequence>
<reference evidence="15" key="2">
    <citation type="submission" date="2025-09" db="UniProtKB">
        <authorList>
            <consortium name="Ensembl"/>
        </authorList>
    </citation>
    <scope>IDENTIFICATION</scope>
</reference>
<dbReference type="Pfam" id="PF00075">
    <property type="entry name" value="RNase_H"/>
    <property type="match status" value="1"/>
</dbReference>
<evidence type="ECO:0000259" key="13">
    <source>
        <dbReference type="PROSITE" id="PS50878"/>
    </source>
</evidence>
<dbReference type="InterPro" id="IPR041577">
    <property type="entry name" value="RT_RNaseH_2"/>
</dbReference>
<evidence type="ECO:0000256" key="4">
    <source>
        <dbReference type="ARBA" id="ARBA00022695"/>
    </source>
</evidence>
<dbReference type="GO" id="GO:0006310">
    <property type="term" value="P:DNA recombination"/>
    <property type="evidence" value="ECO:0007669"/>
    <property type="project" value="UniProtKB-KW"/>
</dbReference>
<reference evidence="15" key="1">
    <citation type="submission" date="2025-08" db="UniProtKB">
        <authorList>
            <consortium name="Ensembl"/>
        </authorList>
    </citation>
    <scope>IDENTIFICATION</scope>
</reference>
<comment type="similarity">
    <text evidence="1">Belongs to the beta type-B retroviral polymerase family. HERV class-II K(HML-2) pol subfamily.</text>
</comment>
<dbReference type="InParanoid" id="A0A674ER66"/>
<dbReference type="GO" id="GO:0003964">
    <property type="term" value="F:RNA-directed DNA polymerase activity"/>
    <property type="evidence" value="ECO:0007669"/>
    <property type="project" value="UniProtKB-KW"/>
</dbReference>
<dbReference type="Proteomes" id="UP000472277">
    <property type="component" value="Chromosome 23"/>
</dbReference>
<dbReference type="InterPro" id="IPR050951">
    <property type="entry name" value="Retrovirus_Pol_polyprotein"/>
</dbReference>
<evidence type="ECO:0000259" key="14">
    <source>
        <dbReference type="PROSITE" id="PS50879"/>
    </source>
</evidence>
<dbReference type="SUPFAM" id="SSF50630">
    <property type="entry name" value="Acid proteases"/>
    <property type="match status" value="1"/>
</dbReference>
<keyword evidence="4" id="KW-0548">Nucleotidyltransferase</keyword>
<dbReference type="InterPro" id="IPR000477">
    <property type="entry name" value="RT_dom"/>
</dbReference>
<accession>A0A674ER66</accession>
<dbReference type="PANTHER" id="PTHR37984:SF5">
    <property type="entry name" value="PROTEIN NYNRIN-LIKE"/>
    <property type="match status" value="1"/>
</dbReference>
<evidence type="ECO:0000313" key="16">
    <source>
        <dbReference type="Proteomes" id="UP000472277"/>
    </source>
</evidence>
<dbReference type="FunFam" id="3.30.70.270:FF:000045">
    <property type="entry name" value="Transposon Tf2-7 polyprotein"/>
    <property type="match status" value="1"/>
</dbReference>
<dbReference type="CDD" id="cd00303">
    <property type="entry name" value="retropepsin_like"/>
    <property type="match status" value="1"/>
</dbReference>
<evidence type="ECO:0000256" key="11">
    <source>
        <dbReference type="ARBA" id="ARBA00023172"/>
    </source>
</evidence>
<evidence type="ECO:0000256" key="1">
    <source>
        <dbReference type="ARBA" id="ARBA00010879"/>
    </source>
</evidence>
<feature type="domain" description="RNase H type-1" evidence="14">
    <location>
        <begin position="1104"/>
        <end position="1256"/>
    </location>
</feature>
<evidence type="ECO:0000313" key="15">
    <source>
        <dbReference type="Ensembl" id="ENSSTUP00000110187.1"/>
    </source>
</evidence>
<dbReference type="InterPro" id="IPR043128">
    <property type="entry name" value="Rev_trsase/Diguanyl_cyclase"/>
</dbReference>
<keyword evidence="11" id="KW-0233">DNA recombination</keyword>
<keyword evidence="5" id="KW-0540">Nuclease</keyword>
<keyword evidence="6" id="KW-0378">Hydrolase</keyword>
<evidence type="ECO:0000256" key="2">
    <source>
        <dbReference type="ARBA" id="ARBA00012180"/>
    </source>
</evidence>
<dbReference type="PANTHER" id="PTHR37984">
    <property type="entry name" value="PROTEIN CBG26694"/>
    <property type="match status" value="1"/>
</dbReference>
<proteinExistence type="inferred from homology"/>
<dbReference type="EC" id="3.1.26.4" evidence="2"/>
<keyword evidence="12" id="KW-0511">Multifunctional enzyme</keyword>
<dbReference type="GO" id="GO:0015074">
    <property type="term" value="P:DNA integration"/>
    <property type="evidence" value="ECO:0007669"/>
    <property type="project" value="UniProtKB-KW"/>
</dbReference>
<dbReference type="PROSITE" id="PS00141">
    <property type="entry name" value="ASP_PROTEASE"/>
    <property type="match status" value="1"/>
</dbReference>
<dbReference type="SUPFAM" id="SSF53098">
    <property type="entry name" value="Ribonuclease H-like"/>
    <property type="match status" value="1"/>
</dbReference>
<dbReference type="PROSITE" id="PS50878">
    <property type="entry name" value="RT_POL"/>
    <property type="match status" value="1"/>
</dbReference>
<dbReference type="GO" id="GO:0003723">
    <property type="term" value="F:RNA binding"/>
    <property type="evidence" value="ECO:0007669"/>
    <property type="project" value="UniProtKB-KW"/>
</dbReference>
<dbReference type="Gene3D" id="3.10.20.370">
    <property type="match status" value="1"/>
</dbReference>
<evidence type="ECO:0000256" key="6">
    <source>
        <dbReference type="ARBA" id="ARBA00022759"/>
    </source>
</evidence>
<keyword evidence="7" id="KW-0460">Magnesium</keyword>
<evidence type="ECO:0000256" key="8">
    <source>
        <dbReference type="ARBA" id="ARBA00022884"/>
    </source>
</evidence>
<dbReference type="Gene3D" id="3.30.70.270">
    <property type="match status" value="2"/>
</dbReference>
<organism evidence="15 16">
    <name type="scientific">Salmo trutta</name>
    <name type="common">Brown trout</name>
    <dbReference type="NCBI Taxonomy" id="8032"/>
    <lineage>
        <taxon>Eukaryota</taxon>
        <taxon>Metazoa</taxon>
        <taxon>Chordata</taxon>
        <taxon>Craniata</taxon>
        <taxon>Vertebrata</taxon>
        <taxon>Euteleostomi</taxon>
        <taxon>Actinopterygii</taxon>
        <taxon>Neopterygii</taxon>
        <taxon>Teleostei</taxon>
        <taxon>Protacanthopterygii</taxon>
        <taxon>Salmoniformes</taxon>
        <taxon>Salmonidae</taxon>
        <taxon>Salmoninae</taxon>
        <taxon>Salmo</taxon>
    </lineage>
</organism>
<dbReference type="SUPFAM" id="SSF56672">
    <property type="entry name" value="DNA/RNA polymerases"/>
    <property type="match status" value="1"/>
</dbReference>
<evidence type="ECO:0000256" key="9">
    <source>
        <dbReference type="ARBA" id="ARBA00022908"/>
    </source>
</evidence>
<dbReference type="Gene3D" id="3.30.420.10">
    <property type="entry name" value="Ribonuclease H-like superfamily/Ribonuclease H"/>
    <property type="match status" value="1"/>
</dbReference>